<dbReference type="EMBL" id="CACVKT020005685">
    <property type="protein sequence ID" value="CAC5397500.1"/>
    <property type="molecule type" value="Genomic_DNA"/>
</dbReference>
<evidence type="ECO:0000313" key="2">
    <source>
        <dbReference type="Proteomes" id="UP000507470"/>
    </source>
</evidence>
<organism evidence="1 2">
    <name type="scientific">Mytilus coruscus</name>
    <name type="common">Sea mussel</name>
    <dbReference type="NCBI Taxonomy" id="42192"/>
    <lineage>
        <taxon>Eukaryota</taxon>
        <taxon>Metazoa</taxon>
        <taxon>Spiralia</taxon>
        <taxon>Lophotrochozoa</taxon>
        <taxon>Mollusca</taxon>
        <taxon>Bivalvia</taxon>
        <taxon>Autobranchia</taxon>
        <taxon>Pteriomorphia</taxon>
        <taxon>Mytilida</taxon>
        <taxon>Mytiloidea</taxon>
        <taxon>Mytilidae</taxon>
        <taxon>Mytilinae</taxon>
        <taxon>Mytilus</taxon>
    </lineage>
</organism>
<dbReference type="AlphaFoldDB" id="A0A6J8CRL0"/>
<reference evidence="1 2" key="1">
    <citation type="submission" date="2020-06" db="EMBL/GenBank/DDBJ databases">
        <authorList>
            <person name="Li R."/>
            <person name="Bekaert M."/>
        </authorList>
    </citation>
    <scope>NUCLEOTIDE SEQUENCE [LARGE SCALE GENOMIC DNA]</scope>
    <source>
        <strain evidence="2">wild</strain>
    </source>
</reference>
<sequence length="389" mass="43887">MLWNDIKIGQHAIIANVTGLILGWISSYNQRALCARILIPSEEKKHNISIPKILRVKFITCDEKSNEGPGYPWLGPATPPMTIDHFNRFLSLNIETFEHSNIESDDWNGILKLIEISKYHYKCFGKVDQWTTTPSFYEEELEEEINKASVEQGCFVASFGAAFKSDMNNGLGKLWMTHLIDNLLHIIDDVKASEVLCCPPSNCCIPEVELIYEDVDEHITQMQYNAPHSSTTVGTFNHMSLHGRLSANSYSDESSVASEGNCSNIKKGTAVPDFCAALKSFPGVFPLVVELKPSRQETQGIFPNVQQMLSKLFFQDVVFGMVISPRSFQMSVILKKEGSLRFASTNSVSLMNPLKDNELDMKNLNLMNTFMYRVLKWSTETQCSLEKDD</sequence>
<gene>
    <name evidence="1" type="ORF">MCOR_31929</name>
</gene>
<name>A0A6J8CRL0_MYTCO</name>
<protein>
    <submittedName>
        <fullName evidence="1">Uncharacterized protein</fullName>
    </submittedName>
</protein>
<keyword evidence="2" id="KW-1185">Reference proteome</keyword>
<evidence type="ECO:0000313" key="1">
    <source>
        <dbReference type="EMBL" id="CAC5397500.1"/>
    </source>
</evidence>
<dbReference type="OrthoDB" id="6083145at2759"/>
<dbReference type="Proteomes" id="UP000507470">
    <property type="component" value="Unassembled WGS sequence"/>
</dbReference>
<accession>A0A6J8CRL0</accession>
<proteinExistence type="predicted"/>